<sequence>MRHGGDGTGPAGGTGAAVDAGELGRLGVSGGDDRGSDAFTPPCKGAAGAPAARRKVGWSSEGTSEGGAG</sequence>
<dbReference type="EMBL" id="BAAAZX010000033">
    <property type="protein sequence ID" value="GAA4022313.1"/>
    <property type="molecule type" value="Genomic_DNA"/>
</dbReference>
<proteinExistence type="predicted"/>
<comment type="caution">
    <text evidence="2">The sequence shown here is derived from an EMBL/GenBank/DDBJ whole genome shotgun (WGS) entry which is preliminary data.</text>
</comment>
<reference evidence="3" key="1">
    <citation type="journal article" date="2019" name="Int. J. Syst. Evol. Microbiol.">
        <title>The Global Catalogue of Microorganisms (GCM) 10K type strain sequencing project: providing services to taxonomists for standard genome sequencing and annotation.</title>
        <authorList>
            <consortium name="The Broad Institute Genomics Platform"/>
            <consortium name="The Broad Institute Genome Sequencing Center for Infectious Disease"/>
            <person name="Wu L."/>
            <person name="Ma J."/>
        </authorList>
    </citation>
    <scope>NUCLEOTIDE SEQUENCE [LARGE SCALE GENOMIC DNA]</scope>
    <source>
        <strain evidence="3">JCM 16924</strain>
    </source>
</reference>
<feature type="compositionally biased region" description="Low complexity" evidence="1">
    <location>
        <begin position="42"/>
        <end position="51"/>
    </location>
</feature>
<feature type="region of interest" description="Disordered" evidence="1">
    <location>
        <begin position="1"/>
        <end position="69"/>
    </location>
</feature>
<keyword evidence="3" id="KW-1185">Reference proteome</keyword>
<organism evidence="2 3">
    <name type="scientific">Streptomyces plumbiresistens</name>
    <dbReference type="NCBI Taxonomy" id="511811"/>
    <lineage>
        <taxon>Bacteria</taxon>
        <taxon>Bacillati</taxon>
        <taxon>Actinomycetota</taxon>
        <taxon>Actinomycetes</taxon>
        <taxon>Kitasatosporales</taxon>
        <taxon>Streptomycetaceae</taxon>
        <taxon>Streptomyces</taxon>
    </lineage>
</organism>
<feature type="compositionally biased region" description="Gly residues" evidence="1">
    <location>
        <begin position="1"/>
        <end position="15"/>
    </location>
</feature>
<evidence type="ECO:0000313" key="2">
    <source>
        <dbReference type="EMBL" id="GAA4022313.1"/>
    </source>
</evidence>
<gene>
    <name evidence="2" type="ORF">GCM10022232_79090</name>
</gene>
<protein>
    <submittedName>
        <fullName evidence="2">Uncharacterized protein</fullName>
    </submittedName>
</protein>
<evidence type="ECO:0000313" key="3">
    <source>
        <dbReference type="Proteomes" id="UP001500456"/>
    </source>
</evidence>
<name>A0ABP7T7S0_9ACTN</name>
<evidence type="ECO:0000256" key="1">
    <source>
        <dbReference type="SAM" id="MobiDB-lite"/>
    </source>
</evidence>
<accession>A0ABP7T7S0</accession>
<dbReference type="Proteomes" id="UP001500456">
    <property type="component" value="Unassembled WGS sequence"/>
</dbReference>